<protein>
    <submittedName>
        <fullName evidence="2">Uncharacterized protein</fullName>
    </submittedName>
</protein>
<gene>
    <name evidence="2" type="ORF">SADO_16283</name>
</gene>
<evidence type="ECO:0000313" key="2">
    <source>
        <dbReference type="EMBL" id="MES1930818.1"/>
    </source>
</evidence>
<proteinExistence type="predicted"/>
<reference evidence="2 3" key="1">
    <citation type="submission" date="2013-03" db="EMBL/GenBank/DDBJ databases">
        <title>Salinisphaera dokdonensis CL-ES53 Genome Sequencing.</title>
        <authorList>
            <person name="Li C."/>
            <person name="Lai Q."/>
            <person name="Shao Z."/>
        </authorList>
    </citation>
    <scope>NUCLEOTIDE SEQUENCE [LARGE SCALE GENOMIC DNA]</scope>
    <source>
        <strain evidence="2 3">CL-ES53</strain>
    </source>
</reference>
<feature type="region of interest" description="Disordered" evidence="1">
    <location>
        <begin position="310"/>
        <end position="345"/>
    </location>
</feature>
<accession>A0ABV2B5U3</accession>
<dbReference type="EMBL" id="APND01000006">
    <property type="protein sequence ID" value="MES1930818.1"/>
    <property type="molecule type" value="Genomic_DNA"/>
</dbReference>
<sequence>MERFTLAMQAGAGKSIDGVADDADDGSRGCAGFETLSPEQTETYVDLIYNGPPAMAPALVFGQTKAARRAILDAYRDEPDAVTNNPSLAAALAMAQIGSGESYASAYEDLSYAALNDGIPPRYVRGYLSHFGCGYEDAVWAAKTKERADFLEGEAFPTRTSPERAGEGALVEDRMALLQRGEVPELRAECPLSVQYAADRNGDTLTRLKLQARHWADALHAHIGDYAGWLSTGNDTDDAATDTPKEEGDDGAFSIDIEGFDMDAFGTRMRDNMQAFGELTRQAGDFASARLDTCRRSLDQGFLAVFDCFKSEPPNASDEPAESGTDETTTAEENQPENEAASASS</sequence>
<comment type="caution">
    <text evidence="2">The sequence shown here is derived from an EMBL/GenBank/DDBJ whole genome shotgun (WGS) entry which is preliminary data.</text>
</comment>
<dbReference type="Proteomes" id="UP001460888">
    <property type="component" value="Unassembled WGS sequence"/>
</dbReference>
<organism evidence="2 3">
    <name type="scientific">Salinisphaera dokdonensis CL-ES53</name>
    <dbReference type="NCBI Taxonomy" id="1304272"/>
    <lineage>
        <taxon>Bacteria</taxon>
        <taxon>Pseudomonadati</taxon>
        <taxon>Pseudomonadota</taxon>
        <taxon>Gammaproteobacteria</taxon>
        <taxon>Salinisphaerales</taxon>
        <taxon>Salinisphaeraceae</taxon>
        <taxon>Salinisphaera</taxon>
    </lineage>
</organism>
<evidence type="ECO:0000256" key="1">
    <source>
        <dbReference type="SAM" id="MobiDB-lite"/>
    </source>
</evidence>
<evidence type="ECO:0000313" key="3">
    <source>
        <dbReference type="Proteomes" id="UP001460888"/>
    </source>
</evidence>
<name>A0ABV2B5U3_9GAMM</name>
<keyword evidence="3" id="KW-1185">Reference proteome</keyword>
<dbReference type="RefSeq" id="WP_353113398.1">
    <property type="nucleotide sequence ID" value="NZ_APND01000006.1"/>
</dbReference>